<dbReference type="InterPro" id="IPR016039">
    <property type="entry name" value="Thiolase-like"/>
</dbReference>
<dbReference type="AlphaFoldDB" id="A0A840PF25"/>
<name>A0A840PF25_9ACTN</name>
<dbReference type="PANTHER" id="PTHR43365:SF1">
    <property type="entry name" value="ACETYL-COA C-ACYLTRANSFERASE"/>
    <property type="match status" value="1"/>
</dbReference>
<evidence type="ECO:0000313" key="4">
    <source>
        <dbReference type="Proteomes" id="UP000578449"/>
    </source>
</evidence>
<sequence length="229" mass="24218">MSTREAVIVDAVRTPVGRRNGVLAAWHPTDLLAHTLRTLVARSGVDPARIADVITGCVLQHGEQAGNVSRWAALGAGLPERVAATTIDRQCGSGQQAVHFAAQAVRSGEYDFAIGCGVESMSRVDLGPLFNPAGGLGPWYGRRALARYDGNLRAQGPSAELVARRWGLTRGELDDYSAESHGRAHAATVAGAFARQLVPITPDGGEDASGLITRDEASAPPSIRRRWPP</sequence>
<evidence type="ECO:0000256" key="1">
    <source>
        <dbReference type="SAM" id="MobiDB-lite"/>
    </source>
</evidence>
<organism evidence="3 4">
    <name type="scientific">Thermocatellispora tengchongensis</name>
    <dbReference type="NCBI Taxonomy" id="1073253"/>
    <lineage>
        <taxon>Bacteria</taxon>
        <taxon>Bacillati</taxon>
        <taxon>Actinomycetota</taxon>
        <taxon>Actinomycetes</taxon>
        <taxon>Streptosporangiales</taxon>
        <taxon>Streptosporangiaceae</taxon>
        <taxon>Thermocatellispora</taxon>
    </lineage>
</organism>
<evidence type="ECO:0000259" key="2">
    <source>
        <dbReference type="Pfam" id="PF00108"/>
    </source>
</evidence>
<keyword evidence="3" id="KW-0808">Transferase</keyword>
<comment type="caution">
    <text evidence="3">The sequence shown here is derived from an EMBL/GenBank/DDBJ whole genome shotgun (WGS) entry which is preliminary data.</text>
</comment>
<dbReference type="PANTHER" id="PTHR43365">
    <property type="entry name" value="BLR7806 PROTEIN"/>
    <property type="match status" value="1"/>
</dbReference>
<dbReference type="CDD" id="cd00751">
    <property type="entry name" value="thiolase"/>
    <property type="match status" value="1"/>
</dbReference>
<gene>
    <name evidence="3" type="ORF">HNP84_005804</name>
</gene>
<keyword evidence="4" id="KW-1185">Reference proteome</keyword>
<dbReference type="Gene3D" id="3.40.47.10">
    <property type="match status" value="1"/>
</dbReference>
<feature type="domain" description="Thiolase N-terminal" evidence="2">
    <location>
        <begin position="7"/>
        <end position="221"/>
    </location>
</feature>
<dbReference type="EMBL" id="JACHGN010000013">
    <property type="protein sequence ID" value="MBB5136060.1"/>
    <property type="molecule type" value="Genomic_DNA"/>
</dbReference>
<dbReference type="Proteomes" id="UP000578449">
    <property type="component" value="Unassembled WGS sequence"/>
</dbReference>
<dbReference type="InterPro" id="IPR002155">
    <property type="entry name" value="Thiolase"/>
</dbReference>
<dbReference type="SUPFAM" id="SSF53901">
    <property type="entry name" value="Thiolase-like"/>
    <property type="match status" value="1"/>
</dbReference>
<dbReference type="InterPro" id="IPR020616">
    <property type="entry name" value="Thiolase_N"/>
</dbReference>
<protein>
    <submittedName>
        <fullName evidence="3">Acetyl-CoA acetyltransferase</fullName>
    </submittedName>
</protein>
<reference evidence="3 4" key="1">
    <citation type="submission" date="2020-08" db="EMBL/GenBank/DDBJ databases">
        <title>Genomic Encyclopedia of Type Strains, Phase IV (KMG-IV): sequencing the most valuable type-strain genomes for metagenomic binning, comparative biology and taxonomic classification.</title>
        <authorList>
            <person name="Goeker M."/>
        </authorList>
    </citation>
    <scope>NUCLEOTIDE SEQUENCE [LARGE SCALE GENOMIC DNA]</scope>
    <source>
        <strain evidence="3 4">DSM 45615</strain>
    </source>
</reference>
<dbReference type="GO" id="GO:0016747">
    <property type="term" value="F:acyltransferase activity, transferring groups other than amino-acyl groups"/>
    <property type="evidence" value="ECO:0007669"/>
    <property type="project" value="InterPro"/>
</dbReference>
<accession>A0A840PF25</accession>
<feature type="region of interest" description="Disordered" evidence="1">
    <location>
        <begin position="204"/>
        <end position="229"/>
    </location>
</feature>
<evidence type="ECO:0000313" key="3">
    <source>
        <dbReference type="EMBL" id="MBB5136060.1"/>
    </source>
</evidence>
<dbReference type="Pfam" id="PF00108">
    <property type="entry name" value="Thiolase_N"/>
    <property type="match status" value="1"/>
</dbReference>
<proteinExistence type="predicted"/>